<evidence type="ECO:0000313" key="2">
    <source>
        <dbReference type="Proteomes" id="UP000824782"/>
    </source>
</evidence>
<comment type="caution">
    <text evidence="1">The sequence shown here is derived from an EMBL/GenBank/DDBJ whole genome shotgun (WGS) entry which is preliminary data.</text>
</comment>
<accession>A0AAV7B069</accession>
<evidence type="ECO:0000313" key="1">
    <source>
        <dbReference type="EMBL" id="KAG8567189.1"/>
    </source>
</evidence>
<dbReference type="Proteomes" id="UP000824782">
    <property type="component" value="Unassembled WGS sequence"/>
</dbReference>
<dbReference type="EMBL" id="WNYA01000006">
    <property type="protein sequence ID" value="KAG8567189.1"/>
    <property type="molecule type" value="Genomic_DNA"/>
</dbReference>
<dbReference type="AlphaFoldDB" id="A0AAV7B069"/>
<keyword evidence="2" id="KW-1185">Reference proteome</keyword>
<gene>
    <name evidence="1" type="ORF">GDO81_013527</name>
</gene>
<sequence length="67" mass="7813">MPHDLIHSYMFSFHTETAALEMTKRQRFRITRPLKRSLERFLDIIADSSHLPTVSRQPGTCGTPNRD</sequence>
<proteinExistence type="predicted"/>
<reference evidence="1" key="1">
    <citation type="thesis" date="2020" institute="ProQuest LLC" country="789 East Eisenhower Parkway, Ann Arbor, MI, USA">
        <title>Comparative Genomics and Chromosome Evolution.</title>
        <authorList>
            <person name="Mudd A.B."/>
        </authorList>
    </citation>
    <scope>NUCLEOTIDE SEQUENCE</scope>
    <source>
        <strain evidence="1">237g6f4</strain>
        <tissue evidence="1">Blood</tissue>
    </source>
</reference>
<name>A0AAV7B069_ENGPU</name>
<organism evidence="1 2">
    <name type="scientific">Engystomops pustulosus</name>
    <name type="common">Tungara frog</name>
    <name type="synonym">Physalaemus pustulosus</name>
    <dbReference type="NCBI Taxonomy" id="76066"/>
    <lineage>
        <taxon>Eukaryota</taxon>
        <taxon>Metazoa</taxon>
        <taxon>Chordata</taxon>
        <taxon>Craniata</taxon>
        <taxon>Vertebrata</taxon>
        <taxon>Euteleostomi</taxon>
        <taxon>Amphibia</taxon>
        <taxon>Batrachia</taxon>
        <taxon>Anura</taxon>
        <taxon>Neobatrachia</taxon>
        <taxon>Hyloidea</taxon>
        <taxon>Leptodactylidae</taxon>
        <taxon>Leiuperinae</taxon>
        <taxon>Engystomops</taxon>
    </lineage>
</organism>
<protein>
    <submittedName>
        <fullName evidence="1">Uncharacterized protein</fullName>
    </submittedName>
</protein>